<dbReference type="PANTHER" id="PTHR43265">
    <property type="entry name" value="ESTERASE ESTD"/>
    <property type="match status" value="1"/>
</dbReference>
<dbReference type="RefSeq" id="WP_377098736.1">
    <property type="nucleotide sequence ID" value="NZ_JBHTHU010000005.1"/>
</dbReference>
<organism evidence="2 3">
    <name type="scientific">Mucilaginibacter calamicampi</name>
    <dbReference type="NCBI Taxonomy" id="1302352"/>
    <lineage>
        <taxon>Bacteria</taxon>
        <taxon>Pseudomonadati</taxon>
        <taxon>Bacteroidota</taxon>
        <taxon>Sphingobacteriia</taxon>
        <taxon>Sphingobacteriales</taxon>
        <taxon>Sphingobacteriaceae</taxon>
        <taxon>Mucilaginibacter</taxon>
    </lineage>
</organism>
<dbReference type="Proteomes" id="UP001596958">
    <property type="component" value="Unassembled WGS sequence"/>
</dbReference>
<gene>
    <name evidence="2" type="ORF">ACFQZS_07265</name>
</gene>
<protein>
    <submittedName>
        <fullName evidence="2">Alpha/beta fold hydrolase</fullName>
    </submittedName>
</protein>
<reference evidence="3" key="1">
    <citation type="journal article" date="2019" name="Int. J. Syst. Evol. Microbiol.">
        <title>The Global Catalogue of Microorganisms (GCM) 10K type strain sequencing project: providing services to taxonomists for standard genome sequencing and annotation.</title>
        <authorList>
            <consortium name="The Broad Institute Genomics Platform"/>
            <consortium name="The Broad Institute Genome Sequencing Center for Infectious Disease"/>
            <person name="Wu L."/>
            <person name="Ma J."/>
        </authorList>
    </citation>
    <scope>NUCLEOTIDE SEQUENCE [LARGE SCALE GENOMIC DNA]</scope>
    <source>
        <strain evidence="3">CCUG 63418</strain>
    </source>
</reference>
<dbReference type="InterPro" id="IPR029058">
    <property type="entry name" value="AB_hydrolase_fold"/>
</dbReference>
<keyword evidence="2" id="KW-0378">Hydrolase</keyword>
<dbReference type="EMBL" id="JBHTHU010000005">
    <property type="protein sequence ID" value="MFD0749935.1"/>
    <property type="molecule type" value="Genomic_DNA"/>
</dbReference>
<evidence type="ECO:0000259" key="1">
    <source>
        <dbReference type="Pfam" id="PF12146"/>
    </source>
</evidence>
<dbReference type="SUPFAM" id="SSF53474">
    <property type="entry name" value="alpha/beta-Hydrolases"/>
    <property type="match status" value="1"/>
</dbReference>
<dbReference type="Gene3D" id="3.40.50.1820">
    <property type="entry name" value="alpha/beta hydrolase"/>
    <property type="match status" value="1"/>
</dbReference>
<proteinExistence type="predicted"/>
<feature type="domain" description="Serine aminopeptidase S33" evidence="1">
    <location>
        <begin position="190"/>
        <end position="278"/>
    </location>
</feature>
<keyword evidence="3" id="KW-1185">Reference proteome</keyword>
<sequence length="427" mass="46033">MQTTPINSIRIRSFLTVLITLLMLGPAYAQKNAVTDKKAAQFISYYNAANADSLYTLFSDVAIEKIPLPALKIAIQQLKGGLGNLVKSEYYNYDQGAKIYIATFERSGPVLYINFDIADNVMGFFVSADQRDTPGTLTVKTHRAVLKGTLALPEVSKPVPVVLLIAGSGPTDRDGNSMLANGKPNYLLLLSDALKAKNIAVFRYDKRGVGQSTTTKPAAEITFNDMIDDAGAIIKTLQADKRFSKVIVAGHSEGSLIGMLAAEGEKADAFISLSGPGFPADLILKTQIKAGASAADYEKAVLIIDSVKAGNFTTQKMSTAFNSIFNTAVQPYLNSWMKYDPAKAISMLKVPVLIVQGTNDIQISVKDAETLKRAAPTAQLKLIPQMSHILKVGSADKQQNAATYTMPDLPLHPDLVPALVEFINSLK</sequence>
<name>A0ABW2YVQ2_9SPHI</name>
<dbReference type="PANTHER" id="PTHR43265:SF1">
    <property type="entry name" value="ESTERASE ESTD"/>
    <property type="match status" value="1"/>
</dbReference>
<dbReference type="GO" id="GO:0016787">
    <property type="term" value="F:hydrolase activity"/>
    <property type="evidence" value="ECO:0007669"/>
    <property type="project" value="UniProtKB-KW"/>
</dbReference>
<evidence type="ECO:0000313" key="2">
    <source>
        <dbReference type="EMBL" id="MFD0749935.1"/>
    </source>
</evidence>
<dbReference type="InterPro" id="IPR022742">
    <property type="entry name" value="Hydrolase_4"/>
</dbReference>
<comment type="caution">
    <text evidence="2">The sequence shown here is derived from an EMBL/GenBank/DDBJ whole genome shotgun (WGS) entry which is preliminary data.</text>
</comment>
<accession>A0ABW2YVQ2</accession>
<dbReference type="Pfam" id="PF12146">
    <property type="entry name" value="Hydrolase_4"/>
    <property type="match status" value="1"/>
</dbReference>
<evidence type="ECO:0000313" key="3">
    <source>
        <dbReference type="Proteomes" id="UP001596958"/>
    </source>
</evidence>
<dbReference type="InterPro" id="IPR053145">
    <property type="entry name" value="AB_hydrolase_Est10"/>
</dbReference>